<dbReference type="AlphaFoldDB" id="A0A0F9ELY5"/>
<accession>A0A0F9ELY5</accession>
<organism evidence="1">
    <name type="scientific">marine sediment metagenome</name>
    <dbReference type="NCBI Taxonomy" id="412755"/>
    <lineage>
        <taxon>unclassified sequences</taxon>
        <taxon>metagenomes</taxon>
        <taxon>ecological metagenomes</taxon>
    </lineage>
</organism>
<protein>
    <submittedName>
        <fullName evidence="1">Uncharacterized protein</fullName>
    </submittedName>
</protein>
<feature type="non-terminal residue" evidence="1">
    <location>
        <position position="1"/>
    </location>
</feature>
<reference evidence="1" key="1">
    <citation type="journal article" date="2015" name="Nature">
        <title>Complex archaea that bridge the gap between prokaryotes and eukaryotes.</title>
        <authorList>
            <person name="Spang A."/>
            <person name="Saw J.H."/>
            <person name="Jorgensen S.L."/>
            <person name="Zaremba-Niedzwiedzka K."/>
            <person name="Martijn J."/>
            <person name="Lind A.E."/>
            <person name="van Eijk R."/>
            <person name="Schleper C."/>
            <person name="Guy L."/>
            <person name="Ettema T.J."/>
        </authorList>
    </citation>
    <scope>NUCLEOTIDE SEQUENCE</scope>
</reference>
<sequence length="219" mass="22967">VNETHAKAGIITTAPGAGEGGVVKSSTTAMTDALGLTLDTVTAVTAQQTDGTSTERNVTVIISPDAVYRSLISGGATEGTALVEYTVSTAMTDGLTLTDTSVTWTSPAWDEGSVFFTSGVNKGQHRKVIATGGSNVATFKNAFDFDSAVNDTYVKLPWWFCDATSNNLQSTTNLYQANALIAVGTGGAVRVIDMELDENDTSGMYVLFTLDDHALNHHS</sequence>
<proteinExistence type="predicted"/>
<name>A0A0F9ELY5_9ZZZZ</name>
<comment type="caution">
    <text evidence="1">The sequence shown here is derived from an EMBL/GenBank/DDBJ whole genome shotgun (WGS) entry which is preliminary data.</text>
</comment>
<dbReference type="EMBL" id="LAZR01024460">
    <property type="protein sequence ID" value="KKL75069.1"/>
    <property type="molecule type" value="Genomic_DNA"/>
</dbReference>
<evidence type="ECO:0000313" key="1">
    <source>
        <dbReference type="EMBL" id="KKL75069.1"/>
    </source>
</evidence>
<gene>
    <name evidence="1" type="ORF">LCGC14_2058610</name>
</gene>